<protein>
    <submittedName>
        <fullName evidence="1">Uncharacterized protein</fullName>
    </submittedName>
</protein>
<name>A0ACC2CQT7_DIPCM</name>
<keyword evidence="2" id="KW-1185">Reference proteome</keyword>
<evidence type="ECO:0000313" key="1">
    <source>
        <dbReference type="EMBL" id="KAJ7544356.1"/>
    </source>
</evidence>
<sequence length="492" mass="53070">MMGMLVDAAVFNPVPAKTLISSWDVSLASQSREAAQLCVRPNGRRQTIGRSLRRFISRNERHAFIWRASSGEEDKDNDFDSNQEDSTPSPGGDSDNTSNKDLQGSSIFPKGSILPGVKPPRQQEKIPKSILDIIRDQVFSFDTFFPTGQEPYEGGVLFTGNLRGDSAKSYTKLANRLKDKFGDNYYLFLLLNPMDNKPVAAVIPSEALRSESAPVPEWLAAASFGLLTVLTLLLRNFPALQLNLLANNPAIILSGVPGALVTAAILLTHEAGHYYAARRLEAEISLPYFIPSWQLGSFGGITRIKNVLRKRQDLIQFSAAGPLCGALLGLTLVLVGLILPPGENQGISINASAFHDSLLVGGLAKAILADALKEGSTVTINPLVLSAWSGLLVNAINSIPAGDLDGGRIAQGLWGRKVWSRLNGVSIGLLGLAGIFNDVALYWVVLIIFLQRGPILPQMDEVTNPDDKHIAAGLGVLILCLLVCFPFPLPFS</sequence>
<dbReference type="EMBL" id="CM055100">
    <property type="protein sequence ID" value="KAJ7544356.1"/>
    <property type="molecule type" value="Genomic_DNA"/>
</dbReference>
<accession>A0ACC2CQT7</accession>
<organism evidence="1 2">
    <name type="scientific">Diphasiastrum complanatum</name>
    <name type="common">Issler's clubmoss</name>
    <name type="synonym">Lycopodium complanatum</name>
    <dbReference type="NCBI Taxonomy" id="34168"/>
    <lineage>
        <taxon>Eukaryota</taxon>
        <taxon>Viridiplantae</taxon>
        <taxon>Streptophyta</taxon>
        <taxon>Embryophyta</taxon>
        <taxon>Tracheophyta</taxon>
        <taxon>Lycopodiopsida</taxon>
        <taxon>Lycopodiales</taxon>
        <taxon>Lycopodiaceae</taxon>
        <taxon>Lycopodioideae</taxon>
        <taxon>Diphasiastrum</taxon>
    </lineage>
</organism>
<gene>
    <name evidence="1" type="ORF">O6H91_09G075000</name>
</gene>
<evidence type="ECO:0000313" key="2">
    <source>
        <dbReference type="Proteomes" id="UP001162992"/>
    </source>
</evidence>
<proteinExistence type="predicted"/>
<reference evidence="2" key="1">
    <citation type="journal article" date="2024" name="Proc. Natl. Acad. Sci. U.S.A.">
        <title>Extraordinary preservation of gene collinearity over three hundred million years revealed in homosporous lycophytes.</title>
        <authorList>
            <person name="Li C."/>
            <person name="Wickell D."/>
            <person name="Kuo L.Y."/>
            <person name="Chen X."/>
            <person name="Nie B."/>
            <person name="Liao X."/>
            <person name="Peng D."/>
            <person name="Ji J."/>
            <person name="Jenkins J."/>
            <person name="Williams M."/>
            <person name="Shu S."/>
            <person name="Plott C."/>
            <person name="Barry K."/>
            <person name="Rajasekar S."/>
            <person name="Grimwood J."/>
            <person name="Han X."/>
            <person name="Sun S."/>
            <person name="Hou Z."/>
            <person name="He W."/>
            <person name="Dai G."/>
            <person name="Sun C."/>
            <person name="Schmutz J."/>
            <person name="Leebens-Mack J.H."/>
            <person name="Li F.W."/>
            <person name="Wang L."/>
        </authorList>
    </citation>
    <scope>NUCLEOTIDE SEQUENCE [LARGE SCALE GENOMIC DNA]</scope>
    <source>
        <strain evidence="2">cv. PW_Plant_1</strain>
    </source>
</reference>
<comment type="caution">
    <text evidence="1">The sequence shown here is derived from an EMBL/GenBank/DDBJ whole genome shotgun (WGS) entry which is preliminary data.</text>
</comment>
<dbReference type="Proteomes" id="UP001162992">
    <property type="component" value="Chromosome 9"/>
</dbReference>